<dbReference type="AlphaFoldDB" id="A0ABD1DZP5"/>
<feature type="region of interest" description="Disordered" evidence="1">
    <location>
        <begin position="1"/>
        <end position="83"/>
    </location>
</feature>
<evidence type="ECO:0000313" key="2">
    <source>
        <dbReference type="EMBL" id="KAL1487785.1"/>
    </source>
</evidence>
<accession>A0ABD1DZP5</accession>
<sequence>MSSKKPTGPRAGPSEAGESRTVSTPDPVCPTGYGGGNSASKIESNRVTSNIGTNIQSHTSDNTTGCDTQSENEAVSGFQDNQSHKQFFVTPKNPEDEEVDECEFIAKLVRSRPKKRSKHKQELNQTICNIESDLTSEDDASSGANKKRPRETTPTQNDMAKRSNQGSRPGNQKVIEDMCIKIELLEKIIQRAHKPKGEIKNAILELSRTAKNIMKTRAGFSPKTVHQSGPCNCSVELEKLRRENAELKVGLGDLEDAMLDMQKSSGSDNSLIAAKKETINIIKRTLDEQVKSKKGLENIIELTWVPSCFRVTKMRWPDGIHGDMLYILEEGNLQPTELDRIFGRRSEVRSAVNKIKNTTVNFITIKNNSSIVIGDEEEENTTKRIHIIVNPTQQLLRTDNMIKLLRRVKQIHQREGSGGPIKLYDATCLISKLNHKTLYFTRAGYSL</sequence>
<proteinExistence type="predicted"/>
<feature type="compositionally biased region" description="Polar residues" evidence="1">
    <location>
        <begin position="38"/>
        <end position="83"/>
    </location>
</feature>
<name>A0ABD1DZP5_HYPHA</name>
<reference evidence="2 3" key="1">
    <citation type="submission" date="2024-05" db="EMBL/GenBank/DDBJ databases">
        <title>Genetic variation in Jamaican populations of the coffee berry borer (Hypothenemus hampei).</title>
        <authorList>
            <person name="Errbii M."/>
            <person name="Myrie A."/>
        </authorList>
    </citation>
    <scope>NUCLEOTIDE SEQUENCE [LARGE SCALE GENOMIC DNA]</scope>
    <source>
        <strain evidence="2">JA-Hopewell-2020-01-JO</strain>
        <tissue evidence="2">Whole body</tissue>
    </source>
</reference>
<gene>
    <name evidence="2" type="ORF">ABEB36_015540</name>
</gene>
<evidence type="ECO:0000256" key="1">
    <source>
        <dbReference type="SAM" id="MobiDB-lite"/>
    </source>
</evidence>
<dbReference type="EMBL" id="JBDJPC010000018">
    <property type="protein sequence ID" value="KAL1487785.1"/>
    <property type="molecule type" value="Genomic_DNA"/>
</dbReference>
<feature type="region of interest" description="Disordered" evidence="1">
    <location>
        <begin position="134"/>
        <end position="172"/>
    </location>
</feature>
<keyword evidence="3" id="KW-1185">Reference proteome</keyword>
<feature type="compositionally biased region" description="Polar residues" evidence="1">
    <location>
        <begin position="152"/>
        <end position="170"/>
    </location>
</feature>
<evidence type="ECO:0000313" key="3">
    <source>
        <dbReference type="Proteomes" id="UP001566132"/>
    </source>
</evidence>
<dbReference type="Proteomes" id="UP001566132">
    <property type="component" value="Unassembled WGS sequence"/>
</dbReference>
<protein>
    <submittedName>
        <fullName evidence="2">Uncharacterized protein</fullName>
    </submittedName>
</protein>
<comment type="caution">
    <text evidence="2">The sequence shown here is derived from an EMBL/GenBank/DDBJ whole genome shotgun (WGS) entry which is preliminary data.</text>
</comment>
<organism evidence="2 3">
    <name type="scientific">Hypothenemus hampei</name>
    <name type="common">Coffee berry borer</name>
    <dbReference type="NCBI Taxonomy" id="57062"/>
    <lineage>
        <taxon>Eukaryota</taxon>
        <taxon>Metazoa</taxon>
        <taxon>Ecdysozoa</taxon>
        <taxon>Arthropoda</taxon>
        <taxon>Hexapoda</taxon>
        <taxon>Insecta</taxon>
        <taxon>Pterygota</taxon>
        <taxon>Neoptera</taxon>
        <taxon>Endopterygota</taxon>
        <taxon>Coleoptera</taxon>
        <taxon>Polyphaga</taxon>
        <taxon>Cucujiformia</taxon>
        <taxon>Curculionidae</taxon>
        <taxon>Scolytinae</taxon>
        <taxon>Hypothenemus</taxon>
    </lineage>
</organism>